<feature type="region of interest" description="Disordered" evidence="3">
    <location>
        <begin position="171"/>
        <end position="195"/>
    </location>
</feature>
<dbReference type="SUPFAM" id="SSF53335">
    <property type="entry name" value="S-adenosyl-L-methionine-dependent methyltransferases"/>
    <property type="match status" value="1"/>
</dbReference>
<comment type="catalytic activity">
    <reaction evidence="1">
        <text>4-demethylwyosine(37) in tRNA(Phe) + S-adenosyl-L-methionine = 4-demethyl-7-[(3S)-3-amino-3-carboxypropyl]wyosine(37) in tRNA(Phe) + S-methyl-5'-thioadenosine + H(+)</text>
        <dbReference type="Rhea" id="RHEA:36355"/>
        <dbReference type="Rhea" id="RHEA-COMP:10164"/>
        <dbReference type="Rhea" id="RHEA-COMP:10378"/>
        <dbReference type="ChEBI" id="CHEBI:15378"/>
        <dbReference type="ChEBI" id="CHEBI:17509"/>
        <dbReference type="ChEBI" id="CHEBI:59789"/>
        <dbReference type="ChEBI" id="CHEBI:64315"/>
        <dbReference type="ChEBI" id="CHEBI:73550"/>
        <dbReference type="EC" id="2.5.1.114"/>
    </reaction>
</comment>
<feature type="region of interest" description="Disordered" evidence="3">
    <location>
        <begin position="256"/>
        <end position="294"/>
    </location>
</feature>
<evidence type="ECO:0000259" key="4">
    <source>
        <dbReference type="PROSITE" id="PS51684"/>
    </source>
</evidence>
<feature type="compositionally biased region" description="Low complexity" evidence="3">
    <location>
        <begin position="64"/>
        <end position="81"/>
    </location>
</feature>
<evidence type="ECO:0000256" key="1">
    <source>
        <dbReference type="ARBA" id="ARBA00049400"/>
    </source>
</evidence>
<dbReference type="GO" id="GO:0008175">
    <property type="term" value="F:tRNA methyltransferase activity"/>
    <property type="evidence" value="ECO:0007669"/>
    <property type="project" value="TreeGrafter"/>
</dbReference>
<keyword evidence="2" id="KW-0808">Transferase</keyword>
<evidence type="ECO:0000256" key="2">
    <source>
        <dbReference type="PIRNR" id="PIRNR038972"/>
    </source>
</evidence>
<feature type="compositionally biased region" description="Basic residues" evidence="3">
    <location>
        <begin position="282"/>
        <end position="294"/>
    </location>
</feature>
<dbReference type="InterPro" id="IPR030382">
    <property type="entry name" value="MeTrfase_TRM5/TYW2"/>
</dbReference>
<evidence type="ECO:0000313" key="6">
    <source>
        <dbReference type="Proteomes" id="UP001174934"/>
    </source>
</evidence>
<organism evidence="5 6">
    <name type="scientific">Bombardia bombarda</name>
    <dbReference type="NCBI Taxonomy" id="252184"/>
    <lineage>
        <taxon>Eukaryota</taxon>
        <taxon>Fungi</taxon>
        <taxon>Dikarya</taxon>
        <taxon>Ascomycota</taxon>
        <taxon>Pezizomycotina</taxon>
        <taxon>Sordariomycetes</taxon>
        <taxon>Sordariomycetidae</taxon>
        <taxon>Sordariales</taxon>
        <taxon>Lasiosphaeriaceae</taxon>
        <taxon>Bombardia</taxon>
    </lineage>
</organism>
<feature type="region of interest" description="Disordered" evidence="3">
    <location>
        <begin position="1"/>
        <end position="46"/>
    </location>
</feature>
<dbReference type="PANTHER" id="PTHR23245:SF25">
    <property type="entry name" value="TRNA WYBUTOSINE-SYNTHESIZING PROTEIN 2 HOMOLOG"/>
    <property type="match status" value="1"/>
</dbReference>
<dbReference type="InterPro" id="IPR026274">
    <property type="entry name" value="tRNA_wybutosine_synth_prot_2"/>
</dbReference>
<dbReference type="Proteomes" id="UP001174934">
    <property type="component" value="Unassembled WGS sequence"/>
</dbReference>
<name>A0AA40CDI3_9PEZI</name>
<proteinExistence type="inferred from homology"/>
<feature type="domain" description="SAM-dependent methyltransferase TRM5/TYW2-type" evidence="4">
    <location>
        <begin position="172"/>
        <end position="488"/>
    </location>
</feature>
<evidence type="ECO:0000256" key="3">
    <source>
        <dbReference type="SAM" id="MobiDB-lite"/>
    </source>
</evidence>
<comment type="subcellular location">
    <subcellularLocation>
        <location evidence="2">Cytoplasm</location>
    </subcellularLocation>
</comment>
<dbReference type="AlphaFoldDB" id="A0AA40CDI3"/>
<keyword evidence="2" id="KW-0949">S-adenosyl-L-methionine</keyword>
<dbReference type="InterPro" id="IPR029063">
    <property type="entry name" value="SAM-dependent_MTases_sf"/>
</dbReference>
<keyword evidence="5" id="KW-0489">Methyltransferase</keyword>
<dbReference type="GO" id="GO:0031591">
    <property type="term" value="P:wybutosine biosynthetic process"/>
    <property type="evidence" value="ECO:0007669"/>
    <property type="project" value="InterPro"/>
</dbReference>
<dbReference type="PIRSF" id="PIRSF038972">
    <property type="entry name" value="Trm12"/>
    <property type="match status" value="1"/>
</dbReference>
<dbReference type="GO" id="GO:0102522">
    <property type="term" value="F:tRNA 4-demethylwyosine alpha-amino-alpha-carboxypropyltransferase activity"/>
    <property type="evidence" value="ECO:0007669"/>
    <property type="project" value="UniProtKB-EC"/>
</dbReference>
<dbReference type="EMBL" id="JAULSR010000001">
    <property type="protein sequence ID" value="KAK0634836.1"/>
    <property type="molecule type" value="Genomic_DNA"/>
</dbReference>
<comment type="pathway">
    <text evidence="2">tRNA modification; wybutosine-tRNA(Phe) biosynthesis.</text>
</comment>
<dbReference type="GO" id="GO:0005737">
    <property type="term" value="C:cytoplasm"/>
    <property type="evidence" value="ECO:0007669"/>
    <property type="project" value="UniProtKB-SubCell"/>
</dbReference>
<dbReference type="GO" id="GO:0030488">
    <property type="term" value="P:tRNA methylation"/>
    <property type="evidence" value="ECO:0007669"/>
    <property type="project" value="TreeGrafter"/>
</dbReference>
<gene>
    <name evidence="5" type="ORF">B0T17DRAFT_485656</name>
</gene>
<feature type="compositionally biased region" description="Polar residues" evidence="3">
    <location>
        <begin position="270"/>
        <end position="281"/>
    </location>
</feature>
<feature type="compositionally biased region" description="Pro residues" evidence="3">
    <location>
        <begin position="1"/>
        <end position="16"/>
    </location>
</feature>
<dbReference type="GO" id="GO:0008757">
    <property type="term" value="F:S-adenosylmethionine-dependent methyltransferase activity"/>
    <property type="evidence" value="ECO:0007669"/>
    <property type="project" value="InterPro"/>
</dbReference>
<feature type="compositionally biased region" description="Basic residues" evidence="3">
    <location>
        <begin position="22"/>
        <end position="36"/>
    </location>
</feature>
<reference evidence="5" key="1">
    <citation type="submission" date="2023-06" db="EMBL/GenBank/DDBJ databases">
        <title>Genome-scale phylogeny and comparative genomics of the fungal order Sordariales.</title>
        <authorList>
            <consortium name="Lawrence Berkeley National Laboratory"/>
            <person name="Hensen N."/>
            <person name="Bonometti L."/>
            <person name="Westerberg I."/>
            <person name="Brannstrom I.O."/>
            <person name="Guillou S."/>
            <person name="Cros-Aarteil S."/>
            <person name="Calhoun S."/>
            <person name="Haridas S."/>
            <person name="Kuo A."/>
            <person name="Mondo S."/>
            <person name="Pangilinan J."/>
            <person name="Riley R."/>
            <person name="LaButti K."/>
            <person name="Andreopoulos B."/>
            <person name="Lipzen A."/>
            <person name="Chen C."/>
            <person name="Yanf M."/>
            <person name="Daum C."/>
            <person name="Ng V."/>
            <person name="Clum A."/>
            <person name="Steindorff A."/>
            <person name="Ohm R."/>
            <person name="Martin F."/>
            <person name="Silar P."/>
            <person name="Natvig D."/>
            <person name="Lalanne C."/>
            <person name="Gautier V."/>
            <person name="Ament-velasquez S.L."/>
            <person name="Kruys A."/>
            <person name="Hutchinson M.I."/>
            <person name="Powell A.J."/>
            <person name="Barry K."/>
            <person name="Miller A.N."/>
            <person name="Grigoriev I.V."/>
            <person name="Debuchy R."/>
            <person name="Gladieux P."/>
            <person name="Thoren M.H."/>
            <person name="Johannesson H."/>
        </authorList>
    </citation>
    <scope>NUCLEOTIDE SEQUENCE</scope>
    <source>
        <strain evidence="5">SMH3391-2</strain>
    </source>
</reference>
<feature type="region of interest" description="Disordered" evidence="3">
    <location>
        <begin position="64"/>
        <end position="83"/>
    </location>
</feature>
<keyword evidence="2" id="KW-0963">Cytoplasm</keyword>
<dbReference type="Gene3D" id="3.40.50.150">
    <property type="entry name" value="Vaccinia Virus protein VP39"/>
    <property type="match status" value="1"/>
</dbReference>
<evidence type="ECO:0000313" key="5">
    <source>
        <dbReference type="EMBL" id="KAK0634836.1"/>
    </source>
</evidence>
<keyword evidence="6" id="KW-1185">Reference proteome</keyword>
<comment type="caution">
    <text evidence="5">The sequence shown here is derived from an EMBL/GenBank/DDBJ whole genome shotgun (WGS) entry which is preliminary data.</text>
</comment>
<feature type="compositionally biased region" description="Polar residues" evidence="3">
    <location>
        <begin position="37"/>
        <end position="46"/>
    </location>
</feature>
<protein>
    <recommendedName>
        <fullName evidence="2">tRNA wybutosine-synthesizing protein 2</fullName>
        <shortName evidence="2">tRNA-yW-synthesizing protein 2</shortName>
    </recommendedName>
    <alternativeName>
        <fullName evidence="2">tRNA(Phe) (4-demethylwyosine(37)-C(7)) aminocarboxypropyltransferase</fullName>
    </alternativeName>
</protein>
<comment type="similarity">
    <text evidence="2">Belongs to the class I-like SAM-binding methyltransferase superfamily. TRM5/TYW2 family.</text>
</comment>
<sequence>MTPPTTQPAPSPPPPSTEAKGHNKRDNKHREKKKKQQNPISRAVSSWLQTLPTSLLLTTTTTITNNDDNNLNHNDNNDNNDALANHKHHLETTAPKRWVIYEPMVLLPSGSFTAPAWRALLASLNTPSPKNQTTTPSTKDALWTAILRELSRSSKTPLTHLAANEGIPLHVGDGDGDGASPAAAEEQGGKENLLRSPSGLKMLYGDFGGQADDCGFDSACWVSTRQNGIAQIWAPRWTMFSRGNVKEKARLLGFHGDGDGDGGGAPHLADSQTPQSPTITPQKHHHHHHHHVPTKNKTAVDLYAGIGYFVFSYAKLGMRVLCWELNPWSVEGLRRGAIANRWTVKVVQGGDLLLPMADLLSGGEQIVVFLEDNARAGARIADLNDKGASLDVLHVNCGFLPTSDKSWRTAWEIQQGSLGSGGWLHLHENVGVADIPRRRAEIQGLFGGWCAESPGEEGKGKAVVEHVEMVKTFAPDVWHVVFDVCLSRRRG</sequence>
<dbReference type="PANTHER" id="PTHR23245">
    <property type="entry name" value="TRNA METHYLTRANSFERASE"/>
    <property type="match status" value="1"/>
</dbReference>
<accession>A0AA40CDI3</accession>
<keyword evidence="2" id="KW-0819">tRNA processing</keyword>
<dbReference type="PROSITE" id="PS51684">
    <property type="entry name" value="SAM_MT_TRM5_TYW2"/>
    <property type="match status" value="1"/>
</dbReference>
<comment type="function">
    <text evidence="2">S-adenosyl-L-methionine-dependent transferase that acts as a component of the wybutosine biosynthesis pathway. Wybutosine is a hyper modified guanosine with a tricyclic base found at the 3'-position adjacent to the anticodon of eukaryotic phenylalanine tRNA. Catalyzes the transfer of the alpha-amino-alpha-carboxypropyl (acp) group from S-adenosyl-L-methionine to the C-7 position of 4-demethylwyosine (imG-14) to produce wybutosine-86.</text>
</comment>